<accession>A0A5J4UAW6</accession>
<protein>
    <submittedName>
        <fullName evidence="1">Uncharacterized protein</fullName>
    </submittedName>
</protein>
<gene>
    <name evidence="1" type="ORF">EZS28_037119</name>
</gene>
<proteinExistence type="predicted"/>
<reference evidence="1 2" key="1">
    <citation type="submission" date="2019-03" db="EMBL/GenBank/DDBJ databases">
        <title>Single cell metagenomics reveals metabolic interactions within the superorganism composed of flagellate Streblomastix strix and complex community of Bacteroidetes bacteria on its surface.</title>
        <authorList>
            <person name="Treitli S.C."/>
            <person name="Kolisko M."/>
            <person name="Husnik F."/>
            <person name="Keeling P."/>
            <person name="Hampl V."/>
        </authorList>
    </citation>
    <scope>NUCLEOTIDE SEQUENCE [LARGE SCALE GENOMIC DNA]</scope>
    <source>
        <strain evidence="1">ST1C</strain>
    </source>
</reference>
<sequence>MKIPFRISLFDIRRQLEQHFGCSLIDQSEIIRTIVFDIIDEVNRPTKSRLQAKINDLDALKYNVYSRVQRVRKNKTLDKDFVTNFEEERKVMRSISMTSRTGP</sequence>
<dbReference type="EMBL" id="SNRW01018419">
    <property type="protein sequence ID" value="KAA6367354.1"/>
    <property type="molecule type" value="Genomic_DNA"/>
</dbReference>
<comment type="caution">
    <text evidence="1">The sequence shown here is derived from an EMBL/GenBank/DDBJ whole genome shotgun (WGS) entry which is preliminary data.</text>
</comment>
<dbReference type="Proteomes" id="UP000324800">
    <property type="component" value="Unassembled WGS sequence"/>
</dbReference>
<dbReference type="AlphaFoldDB" id="A0A5J4UAW6"/>
<name>A0A5J4UAW6_9EUKA</name>
<evidence type="ECO:0000313" key="2">
    <source>
        <dbReference type="Proteomes" id="UP000324800"/>
    </source>
</evidence>
<feature type="non-terminal residue" evidence="1">
    <location>
        <position position="103"/>
    </location>
</feature>
<organism evidence="1 2">
    <name type="scientific">Streblomastix strix</name>
    <dbReference type="NCBI Taxonomy" id="222440"/>
    <lineage>
        <taxon>Eukaryota</taxon>
        <taxon>Metamonada</taxon>
        <taxon>Preaxostyla</taxon>
        <taxon>Oxymonadida</taxon>
        <taxon>Streblomastigidae</taxon>
        <taxon>Streblomastix</taxon>
    </lineage>
</organism>
<evidence type="ECO:0000313" key="1">
    <source>
        <dbReference type="EMBL" id="KAA6367354.1"/>
    </source>
</evidence>